<dbReference type="InterPro" id="IPR016167">
    <property type="entry name" value="FAD-bd_PCMH_sub1"/>
</dbReference>
<keyword evidence="5" id="KW-0274">FAD</keyword>
<dbReference type="Proteomes" id="UP001215097">
    <property type="component" value="Chromosome"/>
</dbReference>
<dbReference type="PROSITE" id="PS00198">
    <property type="entry name" value="4FE4S_FER_1"/>
    <property type="match status" value="1"/>
</dbReference>
<evidence type="ECO:0000256" key="4">
    <source>
        <dbReference type="ARBA" id="ARBA00022723"/>
    </source>
</evidence>
<dbReference type="InterPro" id="IPR017900">
    <property type="entry name" value="4Fe4S_Fe_S_CS"/>
</dbReference>
<dbReference type="Pfam" id="PF02754">
    <property type="entry name" value="CCG"/>
    <property type="match status" value="2"/>
</dbReference>
<keyword evidence="3" id="KW-0285">Flavoprotein</keyword>
<dbReference type="InterPro" id="IPR017896">
    <property type="entry name" value="4Fe4S_Fe-S-bd"/>
</dbReference>
<organism evidence="13 14">
    <name type="scientific">Microbacterium luteolum</name>
    <name type="common">Aureobacterium luteolum</name>
    <dbReference type="NCBI Taxonomy" id="69367"/>
    <lineage>
        <taxon>Bacteria</taxon>
        <taxon>Bacillati</taxon>
        <taxon>Actinomycetota</taxon>
        <taxon>Actinomycetes</taxon>
        <taxon>Micrococcales</taxon>
        <taxon>Microbacteriaceae</taxon>
        <taxon>Microbacterium</taxon>
    </lineage>
</organism>
<dbReference type="InterPro" id="IPR004113">
    <property type="entry name" value="FAD-bd_oxidored_4_C"/>
</dbReference>
<protein>
    <recommendedName>
        <fullName evidence="10">D-lactate dehydrogenase (cytochrome)</fullName>
        <ecNumber evidence="10">1.1.2.4</ecNumber>
    </recommendedName>
</protein>
<dbReference type="SUPFAM" id="SSF55103">
    <property type="entry name" value="FAD-linked oxidases, C-terminal domain"/>
    <property type="match status" value="1"/>
</dbReference>
<comment type="cofactor">
    <cofactor evidence="1">
        <name>FAD</name>
        <dbReference type="ChEBI" id="CHEBI:57692"/>
    </cofactor>
</comment>
<dbReference type="InterPro" id="IPR036318">
    <property type="entry name" value="FAD-bd_PCMH-like_sf"/>
</dbReference>
<dbReference type="InterPro" id="IPR016169">
    <property type="entry name" value="FAD-bd_PCMH_sub2"/>
</dbReference>
<dbReference type="PROSITE" id="PS51379">
    <property type="entry name" value="4FE4S_FER_2"/>
    <property type="match status" value="1"/>
</dbReference>
<keyword evidence="8" id="KW-0408">Iron</keyword>
<dbReference type="Pfam" id="PF01565">
    <property type="entry name" value="FAD_binding_4"/>
    <property type="match status" value="1"/>
</dbReference>
<dbReference type="Gene3D" id="1.10.1060.10">
    <property type="entry name" value="Alpha-helical ferredoxin"/>
    <property type="match status" value="1"/>
</dbReference>
<keyword evidence="7" id="KW-0560">Oxidoreductase</keyword>
<dbReference type="SUPFAM" id="SSF56176">
    <property type="entry name" value="FAD-binding/transporter-associated domain-like"/>
    <property type="match status" value="1"/>
</dbReference>
<evidence type="ECO:0000313" key="13">
    <source>
        <dbReference type="EMBL" id="WDM43501.1"/>
    </source>
</evidence>
<dbReference type="Pfam" id="PF02913">
    <property type="entry name" value="FAD-oxidase_C"/>
    <property type="match status" value="1"/>
</dbReference>
<dbReference type="InterPro" id="IPR016171">
    <property type="entry name" value="Vanillyl_alc_oxidase_C-sub2"/>
</dbReference>
<proteinExistence type="inferred from homology"/>
<keyword evidence="14" id="KW-1185">Reference proteome</keyword>
<dbReference type="PANTHER" id="PTHR11748:SF111">
    <property type="entry name" value="D-LACTATE DEHYDROGENASE, MITOCHONDRIAL-RELATED"/>
    <property type="match status" value="1"/>
</dbReference>
<dbReference type="InterPro" id="IPR016164">
    <property type="entry name" value="FAD-linked_Oxase-like_C"/>
</dbReference>
<dbReference type="EC" id="1.1.2.4" evidence="10"/>
<dbReference type="Gene3D" id="3.30.465.10">
    <property type="match status" value="1"/>
</dbReference>
<evidence type="ECO:0000256" key="9">
    <source>
        <dbReference type="ARBA" id="ARBA00023014"/>
    </source>
</evidence>
<sequence length="944" mass="100437">MPTTLAEPLDPALLGSSTEVHSRSIDRFARAHDASHYLLIPDAVLSPADAEGVARAFGAVRAAGRSMTFRSGGTSLSGQGVSGDILVDTRSHFREILVENDGATVRVGPGATVRQVNTRLARYRRKLGPDPASEIACTIGGVVANNSSGMACGITENSYQTIESMRIVLPSGTILDTGDPEAEALLRAAEPALVDGLLALRDRLLASPEHVAFLRQQFSMKNTMGYGLNALLDFDDPVRILEHLIIGSEGTLAFVAEASFRTIEVRPAVATGLLVFETLSAAMTALPDLADLGLATIELLDAASLRVAQDLSDVPATIAEIEVQGHAALLVEVHSDSVDTLVQASATAQAHFESLPLAIAPRLTTDAAERAALWHVRKGLYTAVAGARPSGTTALLEDIVVPVPRLLATCERLIELFAEHGYEGSVIFGHAKDGNVHFLLNERFDDPESVARYRRFTDDLVTLVLSQQGSLKAEHGTGRIMAPFVRRQYGDELTDMMWEIKRLFDPDLILNPGVVLSDDPDSYLDDLKRVPTVESEVDRCVECGYCEPTCPSVSITLTPRQRIVIRRDMAWAEEQGDTALLRDLQADYDYDGVQTCAVDGMCGVACPVDINTGDLVRRLRAEESSKIEDTFWDAAAKGWGAVTRVGGTALTFASAMPAPLVKGVTQVGRALLGADTVPLYDGGLPRGGTKAPAAQNPADARAVFFGACIGTMFGAEGHGEGSRDAVRALLDRAGIAVVIPEDTGGMCCGTPWKSKGHLAGYDRMTERVLSSLWEASRQGVLPVVCDAASCTEGLHTMLAKSVAEYPEYAELVIEDATTYIAREVLPNLTVAAKLDSVAVHPTCSTTALGATGALTEIAAAVATEVFVPEGWGCCAFAGDRGMLHPELTASATAVESAEIRAADADRGGFDAFVSANRTCEIGMTRATGQPYRHVVEVLEELTRG</sequence>
<keyword evidence="6" id="KW-0809">Transit peptide</keyword>
<keyword evidence="4" id="KW-0479">Metal-binding</keyword>
<feature type="domain" description="4Fe-4S ferredoxin-type" evidence="11">
    <location>
        <begin position="529"/>
        <end position="560"/>
    </location>
</feature>
<evidence type="ECO:0000256" key="1">
    <source>
        <dbReference type="ARBA" id="ARBA00001974"/>
    </source>
</evidence>
<dbReference type="InterPro" id="IPR004017">
    <property type="entry name" value="Cys_rich_dom"/>
</dbReference>
<evidence type="ECO:0000313" key="14">
    <source>
        <dbReference type="Proteomes" id="UP001215097"/>
    </source>
</evidence>
<evidence type="ECO:0000256" key="6">
    <source>
        <dbReference type="ARBA" id="ARBA00022946"/>
    </source>
</evidence>
<evidence type="ECO:0000256" key="5">
    <source>
        <dbReference type="ARBA" id="ARBA00022827"/>
    </source>
</evidence>
<evidence type="ECO:0000256" key="7">
    <source>
        <dbReference type="ARBA" id="ARBA00023002"/>
    </source>
</evidence>
<evidence type="ECO:0000256" key="3">
    <source>
        <dbReference type="ARBA" id="ARBA00022630"/>
    </source>
</evidence>
<accession>A0ABY7XMX6</accession>
<evidence type="ECO:0000256" key="10">
    <source>
        <dbReference type="ARBA" id="ARBA00038897"/>
    </source>
</evidence>
<evidence type="ECO:0000259" key="12">
    <source>
        <dbReference type="PROSITE" id="PS51387"/>
    </source>
</evidence>
<dbReference type="InterPro" id="IPR016166">
    <property type="entry name" value="FAD-bd_PCMH"/>
</dbReference>
<dbReference type="SUPFAM" id="SSF46548">
    <property type="entry name" value="alpha-helical ferredoxin"/>
    <property type="match status" value="1"/>
</dbReference>
<evidence type="ECO:0000256" key="2">
    <source>
        <dbReference type="ARBA" id="ARBA00008000"/>
    </source>
</evidence>
<dbReference type="InterPro" id="IPR009051">
    <property type="entry name" value="Helical_ferredxn"/>
</dbReference>
<name>A0ABY7XMX6_MICLT</name>
<dbReference type="RefSeq" id="WP_282217341.1">
    <property type="nucleotide sequence ID" value="NZ_BAAAUN010000001.1"/>
</dbReference>
<evidence type="ECO:0000259" key="11">
    <source>
        <dbReference type="PROSITE" id="PS51379"/>
    </source>
</evidence>
<dbReference type="PANTHER" id="PTHR11748">
    <property type="entry name" value="D-LACTATE DEHYDROGENASE"/>
    <property type="match status" value="1"/>
</dbReference>
<dbReference type="EMBL" id="CP078075">
    <property type="protein sequence ID" value="WDM43501.1"/>
    <property type="molecule type" value="Genomic_DNA"/>
</dbReference>
<dbReference type="Gene3D" id="3.30.70.2740">
    <property type="match status" value="1"/>
</dbReference>
<dbReference type="Gene3D" id="1.10.45.10">
    <property type="entry name" value="Vanillyl-alcohol Oxidase, Chain A, domain 4"/>
    <property type="match status" value="1"/>
</dbReference>
<reference evidence="13 14" key="1">
    <citation type="submission" date="2021-06" db="EMBL/GenBank/DDBJ databases">
        <title>Genome-based taxonomic framework of Microbacterium strains isolated from marine environment, the description of four new species and reclassification of four preexisting species.</title>
        <authorList>
            <person name="Lee S.D."/>
            <person name="Kim S.-M."/>
            <person name="Byeon Y.-S."/>
            <person name="Yang H.L."/>
            <person name="Kim I.S."/>
        </authorList>
    </citation>
    <scope>NUCLEOTIDE SEQUENCE [LARGE SCALE GENOMIC DNA]</scope>
    <source>
        <strain evidence="13 14">KACC 14465</strain>
    </source>
</reference>
<gene>
    <name evidence="13" type="ORF">KV395_09685</name>
</gene>
<dbReference type="Pfam" id="PF13183">
    <property type="entry name" value="Fer4_8"/>
    <property type="match status" value="1"/>
</dbReference>
<dbReference type="InterPro" id="IPR006094">
    <property type="entry name" value="Oxid_FAD_bind_N"/>
</dbReference>
<dbReference type="Gene3D" id="3.30.43.10">
    <property type="entry name" value="Uridine Diphospho-n-acetylenolpyruvylglucosamine Reductase, domain 2"/>
    <property type="match status" value="1"/>
</dbReference>
<comment type="similarity">
    <text evidence="2">Belongs to the FAD-binding oxidoreductase/transferase type 4 family.</text>
</comment>
<evidence type="ECO:0000256" key="8">
    <source>
        <dbReference type="ARBA" id="ARBA00023004"/>
    </source>
</evidence>
<feature type="domain" description="FAD-binding PCMH-type" evidence="12">
    <location>
        <begin position="37"/>
        <end position="265"/>
    </location>
</feature>
<dbReference type="PROSITE" id="PS51387">
    <property type="entry name" value="FAD_PCMH"/>
    <property type="match status" value="1"/>
</dbReference>
<keyword evidence="9" id="KW-0411">Iron-sulfur</keyword>